<sequence length="124" mass="14384">MSKGHTIPLLQFGRLLLSHGHKEPNHLLHRHRLHHSQEPSFYLRLPPLAHAGDQSHLSPFSGKHHPNPSRRREHRQAPFHVTLRTLHTCHEASPTFLRRSTQEPSTSFVHGLRWIPLVDIRICS</sequence>
<feature type="compositionally biased region" description="Basic residues" evidence="1">
    <location>
        <begin position="62"/>
        <end position="73"/>
    </location>
</feature>
<protein>
    <submittedName>
        <fullName evidence="2">Uncharacterized protein</fullName>
    </submittedName>
</protein>
<evidence type="ECO:0000313" key="3">
    <source>
        <dbReference type="Proteomes" id="UP000694240"/>
    </source>
</evidence>
<evidence type="ECO:0000256" key="1">
    <source>
        <dbReference type="SAM" id="MobiDB-lite"/>
    </source>
</evidence>
<comment type="caution">
    <text evidence="2">The sequence shown here is derived from an EMBL/GenBank/DDBJ whole genome shotgun (WGS) entry which is preliminary data.</text>
</comment>
<organism evidence="2 3">
    <name type="scientific">Arabidopsis thaliana x Arabidopsis arenosa</name>
    <dbReference type="NCBI Taxonomy" id="1240361"/>
    <lineage>
        <taxon>Eukaryota</taxon>
        <taxon>Viridiplantae</taxon>
        <taxon>Streptophyta</taxon>
        <taxon>Embryophyta</taxon>
        <taxon>Tracheophyta</taxon>
        <taxon>Spermatophyta</taxon>
        <taxon>Magnoliopsida</taxon>
        <taxon>eudicotyledons</taxon>
        <taxon>Gunneridae</taxon>
        <taxon>Pentapetalae</taxon>
        <taxon>rosids</taxon>
        <taxon>malvids</taxon>
        <taxon>Brassicales</taxon>
        <taxon>Brassicaceae</taxon>
        <taxon>Camelineae</taxon>
        <taxon>Arabidopsis</taxon>
    </lineage>
</organism>
<feature type="region of interest" description="Disordered" evidence="1">
    <location>
        <begin position="53"/>
        <end position="73"/>
    </location>
</feature>
<proteinExistence type="predicted"/>
<dbReference type="EMBL" id="JAEFBK010000002">
    <property type="protein sequence ID" value="KAG7636397.1"/>
    <property type="molecule type" value="Genomic_DNA"/>
</dbReference>
<reference evidence="2 3" key="1">
    <citation type="submission" date="2020-12" db="EMBL/GenBank/DDBJ databases">
        <title>Concerted genomic and epigenomic changes stabilize Arabidopsis allopolyploids.</title>
        <authorList>
            <person name="Chen Z."/>
        </authorList>
    </citation>
    <scope>NUCLEOTIDE SEQUENCE [LARGE SCALE GENOMIC DNA]</scope>
    <source>
        <strain evidence="2">Allo738</strain>
        <tissue evidence="2">Leaf</tissue>
    </source>
</reference>
<accession>A0A8T2FJX5</accession>
<dbReference type="Proteomes" id="UP000694240">
    <property type="component" value="Chromosome 2"/>
</dbReference>
<keyword evidence="3" id="KW-1185">Reference proteome</keyword>
<gene>
    <name evidence="2" type="ORF">ISN45_At02g010380</name>
</gene>
<evidence type="ECO:0000313" key="2">
    <source>
        <dbReference type="EMBL" id="KAG7636397.1"/>
    </source>
</evidence>
<dbReference type="AlphaFoldDB" id="A0A8T2FJX5"/>
<name>A0A8T2FJX5_9BRAS</name>